<keyword evidence="1" id="KW-0472">Membrane</keyword>
<evidence type="ECO:0000313" key="3">
    <source>
        <dbReference type="Proteomes" id="UP000320674"/>
    </source>
</evidence>
<comment type="caution">
    <text evidence="2">The sequence shown here is derived from an EMBL/GenBank/DDBJ whole genome shotgun (WGS) entry which is preliminary data.</text>
</comment>
<dbReference type="AlphaFoldDB" id="A0A552HYC5"/>
<keyword evidence="1" id="KW-0812">Transmembrane</keyword>
<organism evidence="2 3">
    <name type="scientific">Microcystis viridis Mv_BB_P_19951000_S68D</name>
    <dbReference type="NCBI Taxonomy" id="2486270"/>
    <lineage>
        <taxon>Bacteria</taxon>
        <taxon>Bacillati</taxon>
        <taxon>Cyanobacteriota</taxon>
        <taxon>Cyanophyceae</taxon>
        <taxon>Oscillatoriophycideae</taxon>
        <taxon>Chroococcales</taxon>
        <taxon>Microcystaceae</taxon>
        <taxon>Microcystis</taxon>
    </lineage>
</organism>
<dbReference type="Proteomes" id="UP000320674">
    <property type="component" value="Unassembled WGS sequence"/>
</dbReference>
<evidence type="ECO:0000256" key="1">
    <source>
        <dbReference type="SAM" id="Phobius"/>
    </source>
</evidence>
<reference evidence="2 3" key="1">
    <citation type="submission" date="2019-01" db="EMBL/GenBank/DDBJ databases">
        <title>Coherence of Microcystis species and biogeography revealed through population genomics.</title>
        <authorList>
            <person name="Perez-Carrascal O.M."/>
            <person name="Terrat Y."/>
            <person name="Giani A."/>
            <person name="Fortin N."/>
            <person name="Tromas N."/>
            <person name="Shapiro B.J."/>
        </authorList>
    </citation>
    <scope>NUCLEOTIDE SEQUENCE [LARGE SCALE GENOMIC DNA]</scope>
    <source>
        <strain evidence="2">Mv_BB_P_19951000_S68D</strain>
    </source>
</reference>
<gene>
    <name evidence="2" type="ORF">EWV77_07370</name>
</gene>
<protein>
    <submittedName>
        <fullName evidence="2">Uncharacterized protein</fullName>
    </submittedName>
</protein>
<evidence type="ECO:0000313" key="2">
    <source>
        <dbReference type="EMBL" id="TRU76230.1"/>
    </source>
</evidence>
<feature type="transmembrane region" description="Helical" evidence="1">
    <location>
        <begin position="246"/>
        <end position="261"/>
    </location>
</feature>
<feature type="transmembrane region" description="Helical" evidence="1">
    <location>
        <begin position="221"/>
        <end position="240"/>
    </location>
</feature>
<keyword evidence="1" id="KW-1133">Transmembrane helix</keyword>
<accession>A0A552HYC5</accession>
<feature type="transmembrane region" description="Helical" evidence="1">
    <location>
        <begin position="68"/>
        <end position="88"/>
    </location>
</feature>
<dbReference type="EMBL" id="SFAZ01000113">
    <property type="protein sequence ID" value="TRU76230.1"/>
    <property type="molecule type" value="Genomic_DNA"/>
</dbReference>
<feature type="transmembrane region" description="Helical" evidence="1">
    <location>
        <begin position="100"/>
        <end position="119"/>
    </location>
</feature>
<proteinExistence type="predicted"/>
<sequence>MSPTFTPIRLTIIDFLGVFLPGMVWTVLFFTLREMVSPQWNIKPTDPLKVAFFIATLPKELSGHEYGAPFYVGLALLSILIGYFNMALSTYPAEWISIRVPSFIIIIIMIIKVLFVYLFKCPCKIQKIHQEIQKKIDNRENKPRILEFFPFKYYYEKEQKFLYSSIKKIVTSELQIQEESDNVKIEKLASYQPFEICKRLLKIRQPVLWEEAQYREAQVRMLASLFLASLFNLILSTLAIKEEPSWIFTSLVITIIVGQTFRKRRFREVEDVYISTLLVRNSVLPSSNSNSDKIK</sequence>
<feature type="transmembrane region" description="Helical" evidence="1">
    <location>
        <begin position="12"/>
        <end position="32"/>
    </location>
</feature>
<name>A0A552HYC5_MICVR</name>